<protein>
    <submittedName>
        <fullName evidence="2">Cell division protein FtsK</fullName>
    </submittedName>
</protein>
<feature type="region of interest" description="Disordered" evidence="1">
    <location>
        <begin position="494"/>
        <end position="528"/>
    </location>
</feature>
<evidence type="ECO:0000313" key="3">
    <source>
        <dbReference type="Proteomes" id="UP000655366"/>
    </source>
</evidence>
<gene>
    <name evidence="2" type="ORF">IV500_05375</name>
</gene>
<proteinExistence type="predicted"/>
<name>A0A931G3N1_9MICC</name>
<sequence>MASSTERIRVRLPEKFDPARHMVPLMKKITDTHGEGFEVDSIEDGMAVATRQVAVTEVSHNIKSKTKEVRLPRSVKPTDGEKMSVKLADQHGDGWEMTKFEPYLGKAVLTQLSPETARCRGAAALALGVKPWEVQVTPRRDGGFDLELPRTYMPSKHDAKLEEVATGVVGRDGWYVAVNAQQLTASIIPSAPPTFPEGIAFPLTRLGKGSIDRTPFGMVLPDPGADAGDEISIDWTASAWALVAGTPGSGKTVTLNAIIADSLSNGSALAIVDDVSKAIDFEWARPFCRQGGWGCDSLEASVGTLGLIRDEGARRSKVLKELGISNWLDMPDGRRFQPILVIIDEVSALVVPDPVPKGIPKDHPLFLEIGERNLARAMIQSYMRKIIAELRFVGVRMVISTQATNANTGVDPGLRTLIGHKILQGVNPSKAARSQIFADESAVLNVPENVKSGGKRAKGVGVAALEADAPAVYKSYYATTDDYQTALRKLGIEESSNAEPSSRDINKYLPTLGDESEATAARRGAMKDPMAELMGDSGYDENGRPLKGAALAASQTRVLSNMASRA</sequence>
<dbReference type="RefSeq" id="WP_196395808.1">
    <property type="nucleotide sequence ID" value="NZ_JADNYM010000006.1"/>
</dbReference>
<dbReference type="EMBL" id="JADNYM010000006">
    <property type="protein sequence ID" value="MBG0738851.1"/>
    <property type="molecule type" value="Genomic_DNA"/>
</dbReference>
<comment type="caution">
    <text evidence="2">The sequence shown here is derived from an EMBL/GenBank/DDBJ whole genome shotgun (WGS) entry which is preliminary data.</text>
</comment>
<organism evidence="2 3">
    <name type="scientific">Arthrobacter terrae</name>
    <dbReference type="NCBI Taxonomy" id="2935737"/>
    <lineage>
        <taxon>Bacteria</taxon>
        <taxon>Bacillati</taxon>
        <taxon>Actinomycetota</taxon>
        <taxon>Actinomycetes</taxon>
        <taxon>Micrococcales</taxon>
        <taxon>Micrococcaceae</taxon>
        <taxon>Arthrobacter</taxon>
    </lineage>
</organism>
<dbReference type="SUPFAM" id="SSF52540">
    <property type="entry name" value="P-loop containing nucleoside triphosphate hydrolases"/>
    <property type="match status" value="1"/>
</dbReference>
<dbReference type="GO" id="GO:0051301">
    <property type="term" value="P:cell division"/>
    <property type="evidence" value="ECO:0007669"/>
    <property type="project" value="UniProtKB-KW"/>
</dbReference>
<keyword evidence="2" id="KW-0131">Cell cycle</keyword>
<keyword evidence="2" id="KW-0132">Cell division</keyword>
<accession>A0A931G3N1</accession>
<dbReference type="Proteomes" id="UP000655366">
    <property type="component" value="Unassembled WGS sequence"/>
</dbReference>
<dbReference type="InterPro" id="IPR027417">
    <property type="entry name" value="P-loop_NTPase"/>
</dbReference>
<keyword evidence="3" id="KW-1185">Reference proteome</keyword>
<dbReference type="AlphaFoldDB" id="A0A931G3N1"/>
<dbReference type="Gene3D" id="3.40.50.300">
    <property type="entry name" value="P-loop containing nucleotide triphosphate hydrolases"/>
    <property type="match status" value="1"/>
</dbReference>
<evidence type="ECO:0000313" key="2">
    <source>
        <dbReference type="EMBL" id="MBG0738851.1"/>
    </source>
</evidence>
<evidence type="ECO:0000256" key="1">
    <source>
        <dbReference type="SAM" id="MobiDB-lite"/>
    </source>
</evidence>
<reference evidence="2 3" key="1">
    <citation type="submission" date="2020-11" db="EMBL/GenBank/DDBJ databases">
        <title>Arthrobacter antarcticus sp. nov., isolated from Antarctic Soil.</title>
        <authorList>
            <person name="Li J."/>
        </authorList>
    </citation>
    <scope>NUCLEOTIDE SEQUENCE [LARGE SCALE GENOMIC DNA]</scope>
    <source>
        <strain evidence="2 3">Z1-20</strain>
    </source>
</reference>